<reference evidence="1 2" key="1">
    <citation type="submission" date="2014-01" db="EMBL/GenBank/DDBJ databases">
        <authorList>
            <person name="Dobos K."/>
            <person name="Lenaerts A."/>
            <person name="Ordway D."/>
            <person name="DeGroote M.A."/>
            <person name="Parker T."/>
            <person name="Sizemore C."/>
            <person name="Tallon L.J."/>
            <person name="Sadzewicz L.K."/>
            <person name="Sengamalay N."/>
            <person name="Fraser C.M."/>
            <person name="Hine E."/>
            <person name="Shefchek K.A."/>
            <person name="Das S.P."/>
            <person name="Tettelin H."/>
        </authorList>
    </citation>
    <scope>NUCLEOTIDE SEQUENCE [LARGE SCALE GENOMIC DNA]</scope>
    <source>
        <strain evidence="1 2">Harvey</strain>
    </source>
</reference>
<comment type="caution">
    <text evidence="1">The sequence shown here is derived from an EMBL/GenBank/DDBJ whole genome shotgun (WGS) entry which is preliminary data.</text>
</comment>
<evidence type="ECO:0000313" key="1">
    <source>
        <dbReference type="EMBL" id="EUA93796.1"/>
    </source>
</evidence>
<accession>A0ABN0R9E5</accession>
<protein>
    <submittedName>
        <fullName evidence="1">Acetyltransferase domain protein</fullName>
    </submittedName>
</protein>
<dbReference type="Proteomes" id="UP000020681">
    <property type="component" value="Unassembled WGS sequence"/>
</dbReference>
<proteinExistence type="predicted"/>
<dbReference type="EMBL" id="JAOL01000041">
    <property type="protein sequence ID" value="EUA93796.1"/>
    <property type="molecule type" value="Genomic_DNA"/>
</dbReference>
<name>A0ABN0R9E5_MYCUL</name>
<sequence>MGIDYEYNRKFGVYRQAMYQTVRRARLLGYEHVSLGLSSDEEKKKVGADQTEKVAYHQTRDTFAMDVMAAMAAVTQ</sequence>
<evidence type="ECO:0000313" key="2">
    <source>
        <dbReference type="Proteomes" id="UP000020681"/>
    </source>
</evidence>
<gene>
    <name evidence="1" type="ORF">I551_8936</name>
</gene>
<keyword evidence="2" id="KW-1185">Reference proteome</keyword>
<organism evidence="1 2">
    <name type="scientific">Mycobacterium ulcerans str. Harvey</name>
    <dbReference type="NCBI Taxonomy" id="1299332"/>
    <lineage>
        <taxon>Bacteria</taxon>
        <taxon>Bacillati</taxon>
        <taxon>Actinomycetota</taxon>
        <taxon>Actinomycetes</taxon>
        <taxon>Mycobacteriales</taxon>
        <taxon>Mycobacteriaceae</taxon>
        <taxon>Mycobacterium</taxon>
        <taxon>Mycobacterium ulcerans group</taxon>
    </lineage>
</organism>